<accession>A0A514CM72</accession>
<dbReference type="RefSeq" id="WP_141616145.1">
    <property type="nucleotide sequence ID" value="NZ_CP041253.1"/>
</dbReference>
<evidence type="ECO:0000313" key="1">
    <source>
        <dbReference type="EMBL" id="QDH80925.1"/>
    </source>
</evidence>
<reference evidence="1 2" key="1">
    <citation type="submission" date="2019-06" db="EMBL/GenBank/DDBJ databases">
        <title>Echinicola alkalisoli sp. nov. isolated from saline soil.</title>
        <authorList>
            <person name="Sun J.-Q."/>
            <person name="Xu L."/>
        </authorList>
    </citation>
    <scope>NUCLEOTIDE SEQUENCE [LARGE SCALE GENOMIC DNA]</scope>
    <source>
        <strain evidence="1 2">LN3S3</strain>
    </source>
</reference>
<protein>
    <submittedName>
        <fullName evidence="1">Uncharacterized protein</fullName>
    </submittedName>
</protein>
<dbReference type="EMBL" id="CP041253">
    <property type="protein sequence ID" value="QDH80925.1"/>
    <property type="molecule type" value="Genomic_DNA"/>
</dbReference>
<proteinExistence type="predicted"/>
<name>A0A514CM72_9BACT</name>
<dbReference type="AlphaFoldDB" id="A0A514CM72"/>
<gene>
    <name evidence="1" type="ORF">FKX85_18495</name>
</gene>
<sequence>MKIDRKEFLKAYENIVLPNLMDAEAKLERRVTHNQSLYKVNVGIWTDLVVNPPTASDLPLSDQPADDTDDINRRRTIYDIKVR</sequence>
<dbReference type="Proteomes" id="UP000316614">
    <property type="component" value="Chromosome"/>
</dbReference>
<evidence type="ECO:0000313" key="2">
    <source>
        <dbReference type="Proteomes" id="UP000316614"/>
    </source>
</evidence>
<dbReference type="KEGG" id="echi:FKX85_18495"/>
<keyword evidence="2" id="KW-1185">Reference proteome</keyword>
<organism evidence="1 2">
    <name type="scientific">Echinicola soli</name>
    <dbReference type="NCBI Taxonomy" id="2591634"/>
    <lineage>
        <taxon>Bacteria</taxon>
        <taxon>Pseudomonadati</taxon>
        <taxon>Bacteroidota</taxon>
        <taxon>Cytophagia</taxon>
        <taxon>Cytophagales</taxon>
        <taxon>Cyclobacteriaceae</taxon>
        <taxon>Echinicola</taxon>
    </lineage>
</organism>